<dbReference type="EMBL" id="FRAP01000017">
    <property type="protein sequence ID" value="SHL07853.1"/>
    <property type="molecule type" value="Genomic_DNA"/>
</dbReference>
<dbReference type="OrthoDB" id="713485at2"/>
<accession>A0A1M6XPM7</accession>
<dbReference type="InterPro" id="IPR013096">
    <property type="entry name" value="Cupin_2"/>
</dbReference>
<reference evidence="2 3" key="1">
    <citation type="submission" date="2016-11" db="EMBL/GenBank/DDBJ databases">
        <authorList>
            <person name="Jaros S."/>
            <person name="Januszkiewicz K."/>
            <person name="Wedrychowicz H."/>
        </authorList>
    </citation>
    <scope>NUCLEOTIDE SEQUENCE [LARGE SCALE GENOMIC DNA]</scope>
    <source>
        <strain evidence="2 3">DSM 43832</strain>
    </source>
</reference>
<dbReference type="Proteomes" id="UP000184363">
    <property type="component" value="Unassembled WGS sequence"/>
</dbReference>
<keyword evidence="3" id="KW-1185">Reference proteome</keyword>
<evidence type="ECO:0000313" key="2">
    <source>
        <dbReference type="EMBL" id="SHL07853.1"/>
    </source>
</evidence>
<gene>
    <name evidence="2" type="ORF">SAMN05443637_117127</name>
</gene>
<dbReference type="RefSeq" id="WP_143172281.1">
    <property type="nucleotide sequence ID" value="NZ_CALGVN010000041.1"/>
</dbReference>
<protein>
    <submittedName>
        <fullName evidence="2">Cupin domain-containing protein</fullName>
    </submittedName>
</protein>
<proteinExistence type="predicted"/>
<dbReference type="AlphaFoldDB" id="A0A1M6XPM7"/>
<dbReference type="SUPFAM" id="SSF51182">
    <property type="entry name" value="RmlC-like cupins"/>
    <property type="match status" value="1"/>
</dbReference>
<evidence type="ECO:0000259" key="1">
    <source>
        <dbReference type="Pfam" id="PF07883"/>
    </source>
</evidence>
<feature type="domain" description="Cupin type-2" evidence="1">
    <location>
        <begin position="83"/>
        <end position="141"/>
    </location>
</feature>
<name>A0A1M6XPM7_PSETH</name>
<dbReference type="InterPro" id="IPR011051">
    <property type="entry name" value="RmlC_Cupin_sf"/>
</dbReference>
<dbReference type="Pfam" id="PF07883">
    <property type="entry name" value="Cupin_2"/>
    <property type="match status" value="1"/>
</dbReference>
<dbReference type="STRING" id="1848.SAMN05443637_117127"/>
<sequence>MRRVVVAVDGSGKSYVFSDEKIPETGLLFRADPERIRAWLDAIDPADVYRPAQPPEGGALWYLSELPPGKGMTATSVADGMDERGFHVTKTTDFIYILSGRVLLDLDRDTVELAAGDAVVLQAANHAWRNPTTEPARFLDLLMSNA</sequence>
<dbReference type="Gene3D" id="2.60.120.10">
    <property type="entry name" value="Jelly Rolls"/>
    <property type="match status" value="1"/>
</dbReference>
<evidence type="ECO:0000313" key="3">
    <source>
        <dbReference type="Proteomes" id="UP000184363"/>
    </source>
</evidence>
<organism evidence="2 3">
    <name type="scientific">Pseudonocardia thermophila</name>
    <dbReference type="NCBI Taxonomy" id="1848"/>
    <lineage>
        <taxon>Bacteria</taxon>
        <taxon>Bacillati</taxon>
        <taxon>Actinomycetota</taxon>
        <taxon>Actinomycetes</taxon>
        <taxon>Pseudonocardiales</taxon>
        <taxon>Pseudonocardiaceae</taxon>
        <taxon>Pseudonocardia</taxon>
    </lineage>
</organism>
<dbReference type="InterPro" id="IPR014710">
    <property type="entry name" value="RmlC-like_jellyroll"/>
</dbReference>